<proteinExistence type="predicted"/>
<feature type="signal peptide" evidence="1">
    <location>
        <begin position="1"/>
        <end position="23"/>
    </location>
</feature>
<name>A0A8G2C4J2_DESNO</name>
<gene>
    <name evidence="2" type="ORF">SAMN05421830_110134</name>
</gene>
<feature type="chain" id="PRO_5034776293" evidence="1">
    <location>
        <begin position="24"/>
        <end position="1379"/>
    </location>
</feature>
<dbReference type="SUPFAM" id="SSF53300">
    <property type="entry name" value="vWA-like"/>
    <property type="match status" value="1"/>
</dbReference>
<organism evidence="2 3">
    <name type="scientific">Desulfomicrobium norvegicum (strain DSM 1741 / NCIMB 8310)</name>
    <name type="common">Desulfovibrio baculatus (strain Norway 4)</name>
    <name type="synonym">Desulfovibrio desulfuricans (strain Norway 4)</name>
    <dbReference type="NCBI Taxonomy" id="52561"/>
    <lineage>
        <taxon>Bacteria</taxon>
        <taxon>Pseudomonadati</taxon>
        <taxon>Thermodesulfobacteriota</taxon>
        <taxon>Desulfovibrionia</taxon>
        <taxon>Desulfovibrionales</taxon>
        <taxon>Desulfomicrobiaceae</taxon>
        <taxon>Desulfomicrobium</taxon>
    </lineage>
</organism>
<evidence type="ECO:0000313" key="2">
    <source>
        <dbReference type="EMBL" id="SFL97816.1"/>
    </source>
</evidence>
<keyword evidence="1" id="KW-0732">Signal</keyword>
<evidence type="ECO:0000313" key="3">
    <source>
        <dbReference type="Proteomes" id="UP000199581"/>
    </source>
</evidence>
<evidence type="ECO:0000256" key="1">
    <source>
        <dbReference type="SAM" id="SignalP"/>
    </source>
</evidence>
<dbReference type="RefSeq" id="WP_092193390.1">
    <property type="nucleotide sequence ID" value="NZ_FOTO01000010.1"/>
</dbReference>
<dbReference type="Gene3D" id="3.40.50.410">
    <property type="entry name" value="von Willebrand factor, type A domain"/>
    <property type="match status" value="1"/>
</dbReference>
<keyword evidence="3" id="KW-1185">Reference proteome</keyword>
<dbReference type="OrthoDB" id="7156875at2"/>
<reference evidence="2 3" key="1">
    <citation type="submission" date="2016-10" db="EMBL/GenBank/DDBJ databases">
        <authorList>
            <person name="Varghese N."/>
            <person name="Submissions S."/>
        </authorList>
    </citation>
    <scope>NUCLEOTIDE SEQUENCE [LARGE SCALE GENOMIC DNA]</scope>
    <source>
        <strain evidence="2 3">DSM 1741</strain>
    </source>
</reference>
<dbReference type="InterPro" id="IPR036465">
    <property type="entry name" value="vWFA_dom_sf"/>
</dbReference>
<protein>
    <submittedName>
        <fullName evidence="2">von Willebrand factor type A domain-containing protein</fullName>
    </submittedName>
</protein>
<accession>A0A8G2C4J2</accession>
<dbReference type="Proteomes" id="UP000199581">
    <property type="component" value="Unassembled WGS sequence"/>
</dbReference>
<comment type="caution">
    <text evidence="2">The sequence shown here is derived from an EMBL/GenBank/DDBJ whole genome shotgun (WGS) entry which is preliminary data.</text>
</comment>
<dbReference type="EMBL" id="FOTO01000010">
    <property type="protein sequence ID" value="SFL97816.1"/>
    <property type="molecule type" value="Genomic_DNA"/>
</dbReference>
<sequence length="1379" mass="152778">MRFSALIIATVICMLGASIPCHADDLNAFKQLAKSNAMIIMDTSGSMSWPVYDPNIDYAEFMRWMRSNGLATDAENAQSDDWWGNNNDYTKLDPNAIYLVKSPVGHNFINYKAQNGTDIQASAIGDVMTKMYADYYNFIDDWLQGAIIECKNNSNGKWKISEPDSIDIEELAGKKFIVFPKGTLSNLIPTGSVTVGSEISGRLKNNQDIELSKTYTDPLTGQTFDHGFIGFLKSSGFYFSGLFEKKYGDIDFTTLHSNMVTDTVYIFATGNWLNFIKLVEDFRITSNYSCTTTDKPYSYLNNVAWKYICFTDTIAQNFQPKLIMSHNTEQTSDYSNSPEGWSERGTIDAGPYAKNIKIKFDYIDFDLNTNKSGNDYIEIYDLDKNKILYEISGRTIGNSIDTYLWDDRYGWTLNNSFLDSEGYTPTLNTKKVRIRWRNGSIKNISLGAPHFGFKISGYKYTPKGEGYTCCGGPDGTGYKIKSRMDVAKAAMINAVEQTEDTINWGLSRFNGGAGATELAPLGTSPTTVTQYLENLEPGGATPLGEALQDAYNFNKTYLSTNPDAAECSANFMLIVTDGFPSDDGNWSKISGKTFKQISSGQTLCGASNYGDADVWPDSDGNLNNFTDDVAHWMYNCADFTHTTHSIAFGLDNPMLNDIAESSNGIYITALNEEQLMNAFYSLGLSMTNAISFAAPAISVDEENRAQAGDELYMAFFRPTRADYWQGNLKRFKISWNATKETIVDQFGNDVTDTDGSFIESSRSYWSTENDGGQINRGGAGGVLQDKVTANFISNPYDRMLYTHKGGALTALTKLNMDPADLGVSTDEQEAKIINFIYGYTYDADASGNPTAVRDWVLGDIIHSEPLVIDYVDSSPKRVLTNRYIVIGSNHGVLHVFDTETGEELFGFIPPNLLPSLKYFAELSDTHYYGIDGQIAKFQTGRNPDLMVFGLRRGGRAYYAIDISNPATSTWDMAWSINNETPGFSELGQTWSKVYFSTMPQTNGTILDIGVFTGGYDPTEDSNSTSFLPQGDSQGRGIFVVNATDGSLVFKCTFDTTNSTSDPTAFTRTDMKYSFPADPRVIRLPEGHKDGDLVIYAVDVASQLWKMLYDKDASPQWQVHRIFNSNGPTNTEGGADVASGLSAKLENTGLDSATLLDSTDIGRKSFSQPDVSYAGDCATDNPVIYFGTGDRENPLDTTVSHRFYAVYDMSTNDTNSIYYNLALNEADLLNVSDVSSNSSNPTRQLGDEYNATAQGWYIKFDEQNDASNHTGEKMTSSPRLFNKIIFFSTYKPTFDDVCAPNGDSFLYAIKYCSGMPAYEWVDSSGKPTRYQLHKNSPLASSWRIMAKEGVAAGKISVGSKLINIPIEIPSGLSLIWWDYN</sequence>